<gene>
    <name evidence="3" type="ORF">RclHR1_03050020</name>
</gene>
<evidence type="ECO:0000313" key="4">
    <source>
        <dbReference type="Proteomes" id="UP000247702"/>
    </source>
</evidence>
<dbReference type="AlphaFoldDB" id="A0A2Z6RM56"/>
<dbReference type="EMBL" id="BEXD01002280">
    <property type="protein sequence ID" value="GBB97731.1"/>
    <property type="molecule type" value="Genomic_DNA"/>
</dbReference>
<feature type="compositionally biased region" description="Low complexity" evidence="1">
    <location>
        <begin position="768"/>
        <end position="783"/>
    </location>
</feature>
<evidence type="ECO:0000313" key="3">
    <source>
        <dbReference type="EMBL" id="GBB97731.1"/>
    </source>
</evidence>
<dbReference type="Gene3D" id="3.30.200.20">
    <property type="entry name" value="Phosphorylase Kinase, domain 1"/>
    <property type="match status" value="1"/>
</dbReference>
<accession>A0A2Z6RM56</accession>
<dbReference type="PANTHER" id="PTHR44329">
    <property type="entry name" value="SERINE/THREONINE-PROTEIN KINASE TNNI3K-RELATED"/>
    <property type="match status" value="1"/>
</dbReference>
<reference evidence="3 4" key="1">
    <citation type="submission" date="2017-11" db="EMBL/GenBank/DDBJ databases">
        <title>The genome of Rhizophagus clarus HR1 reveals common genetic basis of auxotrophy among arbuscular mycorrhizal fungi.</title>
        <authorList>
            <person name="Kobayashi Y."/>
        </authorList>
    </citation>
    <scope>NUCLEOTIDE SEQUENCE [LARGE SCALE GENOMIC DNA]</scope>
    <source>
        <strain evidence="3 4">HR1</strain>
    </source>
</reference>
<dbReference type="GO" id="GO:0005524">
    <property type="term" value="F:ATP binding"/>
    <property type="evidence" value="ECO:0007669"/>
    <property type="project" value="InterPro"/>
</dbReference>
<keyword evidence="4" id="KW-1185">Reference proteome</keyword>
<dbReference type="Pfam" id="PF07714">
    <property type="entry name" value="PK_Tyr_Ser-Thr"/>
    <property type="match status" value="1"/>
</dbReference>
<evidence type="ECO:0000256" key="1">
    <source>
        <dbReference type="SAM" id="MobiDB-lite"/>
    </source>
</evidence>
<feature type="domain" description="Protein kinase" evidence="2">
    <location>
        <begin position="415"/>
        <end position="720"/>
    </location>
</feature>
<protein>
    <recommendedName>
        <fullName evidence="2">Protein kinase domain-containing protein</fullName>
    </recommendedName>
</protein>
<dbReference type="Gene3D" id="1.10.510.10">
    <property type="entry name" value="Transferase(Phosphotransferase) domain 1"/>
    <property type="match status" value="1"/>
</dbReference>
<comment type="caution">
    <text evidence="3">The sequence shown here is derived from an EMBL/GenBank/DDBJ whole genome shotgun (WGS) entry which is preliminary data.</text>
</comment>
<feature type="region of interest" description="Disordered" evidence="1">
    <location>
        <begin position="763"/>
        <end position="783"/>
    </location>
</feature>
<dbReference type="InterPro" id="IPR000719">
    <property type="entry name" value="Prot_kinase_dom"/>
</dbReference>
<proteinExistence type="predicted"/>
<dbReference type="Proteomes" id="UP000247702">
    <property type="component" value="Unassembled WGS sequence"/>
</dbReference>
<organism evidence="3 4">
    <name type="scientific">Rhizophagus clarus</name>
    <dbReference type="NCBI Taxonomy" id="94130"/>
    <lineage>
        <taxon>Eukaryota</taxon>
        <taxon>Fungi</taxon>
        <taxon>Fungi incertae sedis</taxon>
        <taxon>Mucoromycota</taxon>
        <taxon>Glomeromycotina</taxon>
        <taxon>Glomeromycetes</taxon>
        <taxon>Glomerales</taxon>
        <taxon>Glomeraceae</taxon>
        <taxon>Rhizophagus</taxon>
    </lineage>
</organism>
<evidence type="ECO:0000259" key="2">
    <source>
        <dbReference type="PROSITE" id="PS50011"/>
    </source>
</evidence>
<dbReference type="InterPro" id="IPR011009">
    <property type="entry name" value="Kinase-like_dom_sf"/>
</dbReference>
<dbReference type="InterPro" id="IPR051681">
    <property type="entry name" value="Ser/Thr_Kinases-Pseudokinases"/>
</dbReference>
<dbReference type="InterPro" id="IPR001245">
    <property type="entry name" value="Ser-Thr/Tyr_kinase_cat_dom"/>
</dbReference>
<dbReference type="GO" id="GO:0004674">
    <property type="term" value="F:protein serine/threonine kinase activity"/>
    <property type="evidence" value="ECO:0007669"/>
    <property type="project" value="TreeGrafter"/>
</dbReference>
<dbReference type="SUPFAM" id="SSF56112">
    <property type="entry name" value="Protein kinase-like (PK-like)"/>
    <property type="match status" value="1"/>
</dbReference>
<name>A0A2Z6RM56_9GLOM</name>
<dbReference type="PROSITE" id="PS50011">
    <property type="entry name" value="PROTEIN_KINASE_DOM"/>
    <property type="match status" value="1"/>
</dbReference>
<sequence length="783" mass="91209">MELMNNENSFEPTPRLKSSPTEILFVPFSMYKIRCDCGNKYSDASLSQKYCKNCLYKYIEKVHNFSIHLDIHSGEHLHVNNIANNLPESLYFKQIVNNHSLIHDKSYKTCELCGYKHFGVICSDCYQISFTWIKSTSTVPILHLPWWDTRYKCINCDIKLEFKSNRQKWCPNCLIIYTGCRYCLTTNIIFGFTEQSQCIKCERTSLIDLIENNDDILNLTIPIMFIPFNNNEYYCYCCRMKYSETPLFKQKYCKNCLYWYIEYATSNTDIGTVIGNLDVYMNITNNNCNKHEPRNSDSCIHGWCVNCSEILYFKQIITNKKVDFSNIDHIYENYCRICGKSIHKQSDIIKFKLCSDCYLITFEFIESTSVLILHLSWWDACYECIICDQLLKSKSDCQKWCSNCYIIYTGCRYCLTTNIIFGFIDQSQCKKCKRINRIISINTIDNSGSYNIDGFLFFTKLNIIEYVNNINKNFNPLDIYKNNFASELRIEWIPYSQITILEEIAEGGYGKIYKALINGNIVAIKEFLNSSKHFLDEIKSLHRCYDDKFEYIIKCHGIAKNPETNEFVFIMKLQAIHEKNVIHRDFHSGNILVEIIGKIDQYLIGDLGLSHPEYNTLSSNEIYGVMPYIAPEIFKGIAFSKASDIYSMGMIMWELTTSCKPFDNVEHDINLIYKILDGKRPIITDDTPEDFANLMKKCWSSDPKERPSAKQICDKFNLWSNTEKDVNQFNQAEEIRLELMRLGLLGPEFSKKPHLKAIYKSKPLTPISESSSTNSSNSPKQGM</sequence>